<dbReference type="AlphaFoldDB" id="W6VC94"/>
<protein>
    <submittedName>
        <fullName evidence="2">Uncharacterized protein</fullName>
    </submittedName>
</protein>
<gene>
    <name evidence="2" type="ORF">EGR_00419</name>
</gene>
<keyword evidence="3" id="KW-1185">Reference proteome</keyword>
<dbReference type="EMBL" id="APAU02000002">
    <property type="protein sequence ID" value="EUB64469.1"/>
    <property type="molecule type" value="Genomic_DNA"/>
</dbReference>
<dbReference type="Proteomes" id="UP000019149">
    <property type="component" value="Unassembled WGS sequence"/>
</dbReference>
<name>W6VC94_ECHGR</name>
<sequence length="105" mass="11973">MSPFQRAAGFVLKDRKGNKLKTRKFIYPAIERIDSLFSSASSKYPAWDRIDFGFHLILFSISPLTKEPNFGVFTTESGSRFNRLTFRPANRSPFDGDGDDDDDKT</sequence>
<dbReference type="RefSeq" id="XP_024355665.1">
    <property type="nucleotide sequence ID" value="XM_024489668.1"/>
</dbReference>
<feature type="region of interest" description="Disordered" evidence="1">
    <location>
        <begin position="86"/>
        <end position="105"/>
    </location>
</feature>
<comment type="caution">
    <text evidence="2">The sequence shown here is derived from an EMBL/GenBank/DDBJ whole genome shotgun (WGS) entry which is preliminary data.</text>
</comment>
<dbReference type="CTD" id="36336134"/>
<feature type="compositionally biased region" description="Acidic residues" evidence="1">
    <location>
        <begin position="96"/>
        <end position="105"/>
    </location>
</feature>
<reference evidence="2 3" key="1">
    <citation type="journal article" date="2013" name="Nat. Genet.">
        <title>The genome of the hydatid tapeworm Echinococcus granulosus.</title>
        <authorList>
            <person name="Zheng H."/>
            <person name="Zhang W."/>
            <person name="Zhang L."/>
            <person name="Zhang Z."/>
            <person name="Li J."/>
            <person name="Lu G."/>
            <person name="Zhu Y."/>
            <person name="Wang Y."/>
            <person name="Huang Y."/>
            <person name="Liu J."/>
            <person name="Kang H."/>
            <person name="Chen J."/>
            <person name="Wang L."/>
            <person name="Chen A."/>
            <person name="Yu S."/>
            <person name="Gao Z."/>
            <person name="Jin L."/>
            <person name="Gu W."/>
            <person name="Wang Z."/>
            <person name="Zhao L."/>
            <person name="Shi B."/>
            <person name="Wen H."/>
            <person name="Lin R."/>
            <person name="Jones M.K."/>
            <person name="Brejova B."/>
            <person name="Vinar T."/>
            <person name="Zhao G."/>
            <person name="McManus D.P."/>
            <person name="Chen Z."/>
            <person name="Zhou Y."/>
            <person name="Wang S."/>
        </authorList>
    </citation>
    <scope>NUCLEOTIDE SEQUENCE [LARGE SCALE GENOMIC DNA]</scope>
</reference>
<evidence type="ECO:0000313" key="2">
    <source>
        <dbReference type="EMBL" id="EUB64469.1"/>
    </source>
</evidence>
<dbReference type="GeneID" id="36336134"/>
<evidence type="ECO:0000256" key="1">
    <source>
        <dbReference type="SAM" id="MobiDB-lite"/>
    </source>
</evidence>
<accession>W6VC94</accession>
<dbReference type="KEGG" id="egl:EGR_00419"/>
<organism evidence="2 3">
    <name type="scientific">Echinococcus granulosus</name>
    <name type="common">Hydatid tapeworm</name>
    <dbReference type="NCBI Taxonomy" id="6210"/>
    <lineage>
        <taxon>Eukaryota</taxon>
        <taxon>Metazoa</taxon>
        <taxon>Spiralia</taxon>
        <taxon>Lophotrochozoa</taxon>
        <taxon>Platyhelminthes</taxon>
        <taxon>Cestoda</taxon>
        <taxon>Eucestoda</taxon>
        <taxon>Cyclophyllidea</taxon>
        <taxon>Taeniidae</taxon>
        <taxon>Echinococcus</taxon>
        <taxon>Echinococcus granulosus group</taxon>
    </lineage>
</organism>
<proteinExistence type="predicted"/>
<evidence type="ECO:0000313" key="3">
    <source>
        <dbReference type="Proteomes" id="UP000019149"/>
    </source>
</evidence>